<keyword evidence="9" id="KW-0961">Cell wall biogenesis/degradation</keyword>
<keyword evidence="6" id="KW-0378">Hydrolase</keyword>
<dbReference type="GO" id="GO:0046872">
    <property type="term" value="F:metal ion binding"/>
    <property type="evidence" value="ECO:0007669"/>
    <property type="project" value="UniProtKB-KW"/>
</dbReference>
<keyword evidence="13" id="KW-0472">Membrane</keyword>
<accession>A0A2C9DAG2</accession>
<evidence type="ECO:0000313" key="15">
    <source>
        <dbReference type="Proteomes" id="UP000223606"/>
    </source>
</evidence>
<dbReference type="KEGG" id="hdi:HDIA_3682"/>
<keyword evidence="8" id="KW-0482">Metalloprotease</keyword>
<gene>
    <name evidence="14" type="ORF">HDIA_3682</name>
</gene>
<dbReference type="SUPFAM" id="SSF55166">
    <property type="entry name" value="Hedgehog/DD-peptidase"/>
    <property type="match status" value="1"/>
</dbReference>
<dbReference type="CDD" id="cd14844">
    <property type="entry name" value="Zn-DD-carboxypeptidase_like"/>
    <property type="match status" value="1"/>
</dbReference>
<keyword evidence="7" id="KW-0862">Zinc</keyword>
<dbReference type="Gene3D" id="3.30.1380.10">
    <property type="match status" value="1"/>
</dbReference>
<evidence type="ECO:0000256" key="13">
    <source>
        <dbReference type="SAM" id="Phobius"/>
    </source>
</evidence>
<evidence type="ECO:0000256" key="5">
    <source>
        <dbReference type="ARBA" id="ARBA00022729"/>
    </source>
</evidence>
<feature type="region of interest" description="Disordered" evidence="12">
    <location>
        <begin position="286"/>
        <end position="337"/>
    </location>
</feature>
<evidence type="ECO:0000313" key="14">
    <source>
        <dbReference type="EMBL" id="SON57223.1"/>
    </source>
</evidence>
<dbReference type="InterPro" id="IPR010275">
    <property type="entry name" value="MepK"/>
</dbReference>
<dbReference type="GO" id="GO:0006508">
    <property type="term" value="P:proteolysis"/>
    <property type="evidence" value="ECO:0007669"/>
    <property type="project" value="UniProtKB-KW"/>
</dbReference>
<comment type="cofactor">
    <cofactor evidence="1">
        <name>Zn(2+)</name>
        <dbReference type="ChEBI" id="CHEBI:29105"/>
    </cofactor>
</comment>
<evidence type="ECO:0000256" key="1">
    <source>
        <dbReference type="ARBA" id="ARBA00001947"/>
    </source>
</evidence>
<evidence type="ECO:0000256" key="3">
    <source>
        <dbReference type="ARBA" id="ARBA00022670"/>
    </source>
</evidence>
<evidence type="ECO:0000256" key="4">
    <source>
        <dbReference type="ARBA" id="ARBA00022723"/>
    </source>
</evidence>
<dbReference type="EMBL" id="LT960614">
    <property type="protein sequence ID" value="SON57223.1"/>
    <property type="molecule type" value="Genomic_DNA"/>
</dbReference>
<dbReference type="Pfam" id="PF05951">
    <property type="entry name" value="Peptidase_M15_2"/>
    <property type="match status" value="1"/>
</dbReference>
<comment type="similarity">
    <text evidence="10">Belongs to the peptidase M15 family.</text>
</comment>
<keyword evidence="3" id="KW-0645">Protease</keyword>
<evidence type="ECO:0000256" key="6">
    <source>
        <dbReference type="ARBA" id="ARBA00022801"/>
    </source>
</evidence>
<dbReference type="PANTHER" id="PTHR37425:SF1">
    <property type="entry name" value="OUTER MEMBRANE PROTEIN"/>
    <property type="match status" value="1"/>
</dbReference>
<evidence type="ECO:0000256" key="8">
    <source>
        <dbReference type="ARBA" id="ARBA00023049"/>
    </source>
</evidence>
<keyword evidence="13" id="KW-1133">Transmembrane helix</keyword>
<dbReference type="GO" id="GO:0008237">
    <property type="term" value="F:metallopeptidase activity"/>
    <property type="evidence" value="ECO:0007669"/>
    <property type="project" value="UniProtKB-KW"/>
</dbReference>
<evidence type="ECO:0000256" key="11">
    <source>
        <dbReference type="ARBA" id="ARBA00093666"/>
    </source>
</evidence>
<dbReference type="InterPro" id="IPR009045">
    <property type="entry name" value="Zn_M74/Hedgehog-like"/>
</dbReference>
<evidence type="ECO:0000256" key="7">
    <source>
        <dbReference type="ARBA" id="ARBA00022833"/>
    </source>
</evidence>
<keyword evidence="15" id="KW-1185">Reference proteome</keyword>
<keyword evidence="4" id="KW-0479">Metal-binding</keyword>
<organism evidence="14 15">
    <name type="scientific">Hartmannibacter diazotrophicus</name>
    <dbReference type="NCBI Taxonomy" id="1482074"/>
    <lineage>
        <taxon>Bacteria</taxon>
        <taxon>Pseudomonadati</taxon>
        <taxon>Pseudomonadota</taxon>
        <taxon>Alphaproteobacteria</taxon>
        <taxon>Hyphomicrobiales</taxon>
        <taxon>Pleomorphomonadaceae</taxon>
        <taxon>Hartmannibacter</taxon>
    </lineage>
</organism>
<sequence>MKQYFSICRSVLGWAGKQAGNASAAHGETLRSSRGHQALSRKCLSLSVAAVLLLGLAGLAPARAADDNKVLSLYNTHTHESLRITFKRNGRYIPAALQELNRFLRDWRRNESRKMDPRLFDTVWEVYHLSGSTQPIHVVSGYRSLATNDALRSRSKAVAKHSQHTLGKAMDFYLPDVGVAKLRTIALRMQRGGIGYYPTSNHPFVHVDVGSVRHWPRMTRAQLATVFPDGKTVHIPSDGKPMQGYELALAELKRNAPSSAPLANQAQKKKSRGLLAFLFDSGEDDAEEISAASGESESDAAPAAKAPPGRDLRSAPTQQKIAPPAPVIAGPAPTPPAAPVLTAAETPRTGPVFVNTPQMAQASIPTPEAAPETPAPTVLAFAGGKPPQPRGKPPELLALMARAEEAPASPSAEQTVVAALDVTPRQRPELAPEAPATPELVVADASADTTPDREQVVLTMPSTPDPRAEARQAFAAVTGGKAPDGDISALGYADDSSTLTAAESNVLDSLSQHPGAIVPPSMSATAGLVLPAGAAQKPNARLDSDPLTRLTRVATVDEASIYDQHAMASLGDERNFVHPNQRDMAAFLKKPALVFGAGFTGQPYGDLKMGTFGGEAVTRIPVQHFAGAEARVKLASR</sequence>
<evidence type="ECO:0000256" key="10">
    <source>
        <dbReference type="ARBA" id="ARBA00093448"/>
    </source>
</evidence>
<name>A0A2C9DAG2_9HYPH</name>
<protein>
    <recommendedName>
        <fullName evidence="11">Murein endopeptidase K</fullName>
    </recommendedName>
</protein>
<feature type="transmembrane region" description="Helical" evidence="13">
    <location>
        <begin position="43"/>
        <end position="62"/>
    </location>
</feature>
<dbReference type="OrthoDB" id="9782994at2"/>
<evidence type="ECO:0000256" key="9">
    <source>
        <dbReference type="ARBA" id="ARBA00023316"/>
    </source>
</evidence>
<reference evidence="15" key="1">
    <citation type="submission" date="2017-09" db="EMBL/GenBank/DDBJ databases">
        <title>Genome sequence of Nannocystis excedens DSM 71.</title>
        <authorList>
            <person name="Blom J."/>
        </authorList>
    </citation>
    <scope>NUCLEOTIDE SEQUENCE [LARGE SCALE GENOMIC DNA]</scope>
    <source>
        <strain evidence="15">type strain: E19</strain>
    </source>
</reference>
<evidence type="ECO:0000256" key="2">
    <source>
        <dbReference type="ARBA" id="ARBA00004776"/>
    </source>
</evidence>
<feature type="compositionally biased region" description="Low complexity" evidence="12">
    <location>
        <begin position="289"/>
        <end position="304"/>
    </location>
</feature>
<evidence type="ECO:0000256" key="12">
    <source>
        <dbReference type="SAM" id="MobiDB-lite"/>
    </source>
</evidence>
<dbReference type="RefSeq" id="WP_099557512.1">
    <property type="nucleotide sequence ID" value="NZ_LT960614.1"/>
</dbReference>
<keyword evidence="13" id="KW-0812">Transmembrane</keyword>
<dbReference type="GO" id="GO:0071555">
    <property type="term" value="P:cell wall organization"/>
    <property type="evidence" value="ECO:0007669"/>
    <property type="project" value="UniProtKB-KW"/>
</dbReference>
<dbReference type="PANTHER" id="PTHR37425">
    <property type="match status" value="1"/>
</dbReference>
<keyword evidence="5" id="KW-0732">Signal</keyword>
<proteinExistence type="inferred from homology"/>
<dbReference type="Proteomes" id="UP000223606">
    <property type="component" value="Chromosome 1"/>
</dbReference>
<comment type="pathway">
    <text evidence="2">Cell wall biogenesis; cell wall polysaccharide biosynthesis.</text>
</comment>
<dbReference type="AlphaFoldDB" id="A0A2C9DAG2"/>